<evidence type="ECO:0000313" key="1">
    <source>
        <dbReference type="EMBL" id="MPM24253.1"/>
    </source>
</evidence>
<name>A0A644YCJ3_9ZZZZ</name>
<reference evidence="1" key="1">
    <citation type="submission" date="2019-08" db="EMBL/GenBank/DDBJ databases">
        <authorList>
            <person name="Kucharzyk K."/>
            <person name="Murdoch R.W."/>
            <person name="Higgins S."/>
            <person name="Loffler F."/>
        </authorList>
    </citation>
    <scope>NUCLEOTIDE SEQUENCE</scope>
</reference>
<organism evidence="1">
    <name type="scientific">bioreactor metagenome</name>
    <dbReference type="NCBI Taxonomy" id="1076179"/>
    <lineage>
        <taxon>unclassified sequences</taxon>
        <taxon>metagenomes</taxon>
        <taxon>ecological metagenomes</taxon>
    </lineage>
</organism>
<accession>A0A644YCJ3</accession>
<protein>
    <submittedName>
        <fullName evidence="1">Uncharacterized protein</fullName>
    </submittedName>
</protein>
<comment type="caution">
    <text evidence="1">The sequence shown here is derived from an EMBL/GenBank/DDBJ whole genome shotgun (WGS) entry which is preliminary data.</text>
</comment>
<dbReference type="EMBL" id="VSSQ01004220">
    <property type="protein sequence ID" value="MPM24253.1"/>
    <property type="molecule type" value="Genomic_DNA"/>
</dbReference>
<gene>
    <name evidence="1" type="ORF">SDC9_70734</name>
</gene>
<dbReference type="AlphaFoldDB" id="A0A644YCJ3"/>
<proteinExistence type="predicted"/>
<sequence>MNFATVACKKTHAFAAVVRTAAAKRNDTVAFFFFIYTKGLSNVVVGGVWNGLVIYGVLHFCSIKDVGDLLEYAGVDNAWVGNKQGFDAANIFQTIRNFFGTPLADESDVGNKKGGDLSHMHPLKLRTHS</sequence>